<dbReference type="InterPro" id="IPR023296">
    <property type="entry name" value="Glyco_hydro_beta-prop_sf"/>
</dbReference>
<evidence type="ECO:0000256" key="1">
    <source>
        <dbReference type="ARBA" id="ARBA00004834"/>
    </source>
</evidence>
<sequence length="570" mass="61507">MNSKQLTPDMQLALSPLMKSLRRLLALLVLLAASLSWSPALALQGNPGAHDPSAIVKEGNTYWTFTTGQGITSLYSTDLVKWTPGPRPVFPNGYPSWINTRVPGFTGHFWAPEIIFMNGRYYLYYSCSTFGSRVSAIGLATNVTLDPNSPNYRWVDEGEVISTNNGSPVNAIDPAVFRDSNGDVWFSYGSYWGGIRITQLNPSTGKIINQGNQFAVADRDPEAAYLTKNGSFYYLFVNRGSCCQGSNSTYYIVVGRSASPTGPFLDRNGVSLNSGGGTLVLNVSGRYVGPGHAGILQEGGVNYFSHHYYDFEDNGIPKLGLAKLTWSAAGWPEVTRDWVAPGRYEIAGANGQVWETRGCTGATGQAITQGTRNGQDCQKWDFTPLGDGDYKITSMQGGLAATVAGCSPANGALLQLGSYSFTSCKQFHIDRAADGKLVFASLNGNRVVEVPANSATPGQQLGLFDYNNCPCQRWTLTNTALGTASSVPLPGASLFPVPATRRGFTVELGSQRAAEAVTVEVFNLQGQRIYQQLFAGRQSRLSVETNLPVGIYLVQVRQGRGLLSQKLPVL</sequence>
<dbReference type="Pfam" id="PF04616">
    <property type="entry name" value="Glyco_hydro_43"/>
    <property type="match status" value="1"/>
</dbReference>
<evidence type="ECO:0000256" key="6">
    <source>
        <dbReference type="SAM" id="SignalP"/>
    </source>
</evidence>
<dbReference type="PANTHER" id="PTHR43301">
    <property type="entry name" value="ARABINAN ENDO-1,5-ALPHA-L-ARABINOSIDASE"/>
    <property type="match status" value="1"/>
</dbReference>
<dbReference type="Pfam" id="PF14200">
    <property type="entry name" value="RicinB_lectin_2"/>
    <property type="match status" value="1"/>
</dbReference>
<dbReference type="Proteomes" id="UP001500454">
    <property type="component" value="Unassembled WGS sequence"/>
</dbReference>
<evidence type="ECO:0000256" key="3">
    <source>
        <dbReference type="ARBA" id="ARBA00022801"/>
    </source>
</evidence>
<proteinExistence type="inferred from homology"/>
<keyword evidence="6" id="KW-0732">Signal</keyword>
<comment type="caution">
    <text evidence="9">The sequence shown here is derived from an EMBL/GenBank/DDBJ whole genome shotgun (WGS) entry which is preliminary data.</text>
</comment>
<dbReference type="InterPro" id="IPR050727">
    <property type="entry name" value="GH43_arabinanases"/>
</dbReference>
<comment type="pathway">
    <text evidence="1">Glycan metabolism; L-arabinan degradation.</text>
</comment>
<name>A0ABP8IXG2_9BACT</name>
<dbReference type="Gene3D" id="2.115.10.20">
    <property type="entry name" value="Glycosyl hydrolase domain, family 43"/>
    <property type="match status" value="1"/>
</dbReference>
<comment type="similarity">
    <text evidence="2 5">Belongs to the glycosyl hydrolase 43 family.</text>
</comment>
<dbReference type="PANTHER" id="PTHR43301:SF3">
    <property type="entry name" value="ARABINAN ENDO-1,5-ALPHA-L-ARABINOSIDASE A-RELATED"/>
    <property type="match status" value="1"/>
</dbReference>
<evidence type="ECO:0000256" key="4">
    <source>
        <dbReference type="ARBA" id="ARBA00023295"/>
    </source>
</evidence>
<dbReference type="Pfam" id="PF18962">
    <property type="entry name" value="Por_Secre_tail"/>
    <property type="match status" value="1"/>
</dbReference>
<evidence type="ECO:0000256" key="5">
    <source>
        <dbReference type="RuleBase" id="RU361187"/>
    </source>
</evidence>
<evidence type="ECO:0000313" key="9">
    <source>
        <dbReference type="EMBL" id="GAA4377485.1"/>
    </source>
</evidence>
<dbReference type="PROSITE" id="PS50231">
    <property type="entry name" value="RICIN_B_LECTIN"/>
    <property type="match status" value="1"/>
</dbReference>
<evidence type="ECO:0008006" key="11">
    <source>
        <dbReference type="Google" id="ProtNLM"/>
    </source>
</evidence>
<dbReference type="EMBL" id="BAABHA010000002">
    <property type="protein sequence ID" value="GAA4377485.1"/>
    <property type="molecule type" value="Genomic_DNA"/>
</dbReference>
<evidence type="ECO:0000259" key="8">
    <source>
        <dbReference type="Pfam" id="PF18962"/>
    </source>
</evidence>
<evidence type="ECO:0000256" key="2">
    <source>
        <dbReference type="ARBA" id="ARBA00009865"/>
    </source>
</evidence>
<evidence type="ECO:0000313" key="10">
    <source>
        <dbReference type="Proteomes" id="UP001500454"/>
    </source>
</evidence>
<accession>A0ABP8IXG2</accession>
<feature type="signal peptide" evidence="6">
    <location>
        <begin position="1"/>
        <end position="42"/>
    </location>
</feature>
<feature type="chain" id="PRO_5045083328" description="T9SS type A sorting domain-containing protein" evidence="6">
    <location>
        <begin position="43"/>
        <end position="570"/>
    </location>
</feature>
<dbReference type="InterPro" id="IPR026444">
    <property type="entry name" value="Secre_tail"/>
</dbReference>
<dbReference type="Gene3D" id="2.80.10.50">
    <property type="match status" value="1"/>
</dbReference>
<dbReference type="InterPro" id="IPR000772">
    <property type="entry name" value="Ricin_B_lectin"/>
</dbReference>
<dbReference type="InterPro" id="IPR006710">
    <property type="entry name" value="Glyco_hydro_43"/>
</dbReference>
<keyword evidence="3 5" id="KW-0378">Hydrolase</keyword>
<dbReference type="InterPro" id="IPR035992">
    <property type="entry name" value="Ricin_B-like_lectins"/>
</dbReference>
<dbReference type="SUPFAM" id="SSF50370">
    <property type="entry name" value="Ricin B-like lectins"/>
    <property type="match status" value="1"/>
</dbReference>
<evidence type="ECO:0000259" key="7">
    <source>
        <dbReference type="Pfam" id="PF14200"/>
    </source>
</evidence>
<dbReference type="CDD" id="cd08998">
    <property type="entry name" value="GH43_Arb43a-like"/>
    <property type="match status" value="1"/>
</dbReference>
<protein>
    <recommendedName>
        <fullName evidence="11">T9SS type A sorting domain-containing protein</fullName>
    </recommendedName>
</protein>
<keyword evidence="4 5" id="KW-0326">Glycosidase</keyword>
<dbReference type="NCBIfam" id="TIGR04183">
    <property type="entry name" value="Por_Secre_tail"/>
    <property type="match status" value="1"/>
</dbReference>
<keyword evidence="10" id="KW-1185">Reference proteome</keyword>
<reference evidence="10" key="1">
    <citation type="journal article" date="2019" name="Int. J. Syst. Evol. Microbiol.">
        <title>The Global Catalogue of Microorganisms (GCM) 10K type strain sequencing project: providing services to taxonomists for standard genome sequencing and annotation.</title>
        <authorList>
            <consortium name="The Broad Institute Genomics Platform"/>
            <consortium name="The Broad Institute Genome Sequencing Center for Infectious Disease"/>
            <person name="Wu L."/>
            <person name="Ma J."/>
        </authorList>
    </citation>
    <scope>NUCLEOTIDE SEQUENCE [LARGE SCALE GENOMIC DNA]</scope>
    <source>
        <strain evidence="10">JCM 17924</strain>
    </source>
</reference>
<gene>
    <name evidence="9" type="ORF">GCM10023186_12620</name>
</gene>
<feature type="domain" description="Secretion system C-terminal sorting" evidence="8">
    <location>
        <begin position="494"/>
        <end position="567"/>
    </location>
</feature>
<feature type="domain" description="Ricin B lectin" evidence="7">
    <location>
        <begin position="339"/>
        <end position="416"/>
    </location>
</feature>
<organism evidence="9 10">
    <name type="scientific">Hymenobacter koreensis</name>
    <dbReference type="NCBI Taxonomy" id="1084523"/>
    <lineage>
        <taxon>Bacteria</taxon>
        <taxon>Pseudomonadati</taxon>
        <taxon>Bacteroidota</taxon>
        <taxon>Cytophagia</taxon>
        <taxon>Cytophagales</taxon>
        <taxon>Hymenobacteraceae</taxon>
        <taxon>Hymenobacter</taxon>
    </lineage>
</organism>
<dbReference type="CDD" id="cd00161">
    <property type="entry name" value="beta-trefoil_Ricin-like"/>
    <property type="match status" value="1"/>
</dbReference>
<dbReference type="SUPFAM" id="SSF75005">
    <property type="entry name" value="Arabinanase/levansucrase/invertase"/>
    <property type="match status" value="1"/>
</dbReference>